<accession>A0A916XBB3</accession>
<dbReference type="EMBL" id="BMGG01000003">
    <property type="protein sequence ID" value="GGC61264.1"/>
    <property type="molecule type" value="Genomic_DNA"/>
</dbReference>
<dbReference type="SUPFAM" id="SSF53639">
    <property type="entry name" value="AraD/HMP-PK domain-like"/>
    <property type="match status" value="1"/>
</dbReference>
<gene>
    <name evidence="3" type="ORF">GCM10010994_19770</name>
</gene>
<dbReference type="InterPro" id="IPR051017">
    <property type="entry name" value="Aldolase-II_Adducin_sf"/>
</dbReference>
<dbReference type="SMART" id="SM01007">
    <property type="entry name" value="Aldolase_II"/>
    <property type="match status" value="1"/>
</dbReference>
<dbReference type="NCBIfam" id="NF005451">
    <property type="entry name" value="PRK07044.1"/>
    <property type="match status" value="1"/>
</dbReference>
<reference evidence="3" key="2">
    <citation type="submission" date="2020-09" db="EMBL/GenBank/DDBJ databases">
        <authorList>
            <person name="Sun Q."/>
            <person name="Zhou Y."/>
        </authorList>
    </citation>
    <scope>NUCLEOTIDE SEQUENCE</scope>
    <source>
        <strain evidence="3">CGMCC 1.12919</strain>
    </source>
</reference>
<evidence type="ECO:0000256" key="1">
    <source>
        <dbReference type="ARBA" id="ARBA00037961"/>
    </source>
</evidence>
<dbReference type="PANTHER" id="PTHR10672">
    <property type="entry name" value="ADDUCIN"/>
    <property type="match status" value="1"/>
</dbReference>
<dbReference type="InterPro" id="IPR036409">
    <property type="entry name" value="Aldolase_II/adducin_N_sf"/>
</dbReference>
<proteinExistence type="inferred from homology"/>
<evidence type="ECO:0000313" key="3">
    <source>
        <dbReference type="EMBL" id="GGC61264.1"/>
    </source>
</evidence>
<protein>
    <submittedName>
        <fullName evidence="3">Aldolase class 2 protein</fullName>
    </submittedName>
</protein>
<comment type="similarity">
    <text evidence="1">Belongs to the aldolase class II family.</text>
</comment>
<dbReference type="FunFam" id="3.40.225.10:FF:000013">
    <property type="entry name" value="Class II aldolase"/>
    <property type="match status" value="1"/>
</dbReference>
<dbReference type="AlphaFoldDB" id="A0A916XBB3"/>
<reference evidence="3" key="1">
    <citation type="journal article" date="2014" name="Int. J. Syst. Evol. Microbiol.">
        <title>Complete genome sequence of Corynebacterium casei LMG S-19264T (=DSM 44701T), isolated from a smear-ripened cheese.</title>
        <authorList>
            <consortium name="US DOE Joint Genome Institute (JGI-PGF)"/>
            <person name="Walter F."/>
            <person name="Albersmeier A."/>
            <person name="Kalinowski J."/>
            <person name="Ruckert C."/>
        </authorList>
    </citation>
    <scope>NUCLEOTIDE SEQUENCE</scope>
    <source>
        <strain evidence="3">CGMCC 1.12919</strain>
    </source>
</reference>
<keyword evidence="4" id="KW-1185">Reference proteome</keyword>
<dbReference type="PANTHER" id="PTHR10672:SF3">
    <property type="entry name" value="PROTEIN HU-LI TAI SHAO"/>
    <property type="match status" value="1"/>
</dbReference>
<sequence length="265" mass="29128">MPAQSALRAQPADVPSSHVKDRVSAEEWAVRVDLAACYRLVAHFGWDDLIYTHLSARVPGPEHHFLINPFGMMFGEVTASSLVKIDQHGEIVLPTGYGINKAGFVIHGAVHEARDDAQAVLHTHTTAGVAVSAQKWGLLAIGQTSMTYTDDMAYHEYEGIALEMDERTRLVADLGTRNNMILRNHGLLTVGRTVAEAFVRMFFLEKACTAQIAALSAGYDNLHFPPAAAQETVTRQVANRDAIGGNLEWPALLRLLDRQDPSYRD</sequence>
<organism evidence="3 4">
    <name type="scientific">Chelatococcus reniformis</name>
    <dbReference type="NCBI Taxonomy" id="1494448"/>
    <lineage>
        <taxon>Bacteria</taxon>
        <taxon>Pseudomonadati</taxon>
        <taxon>Pseudomonadota</taxon>
        <taxon>Alphaproteobacteria</taxon>
        <taxon>Hyphomicrobiales</taxon>
        <taxon>Chelatococcaceae</taxon>
        <taxon>Chelatococcus</taxon>
    </lineage>
</organism>
<dbReference type="RefSeq" id="WP_188608982.1">
    <property type="nucleotide sequence ID" value="NZ_BMGG01000003.1"/>
</dbReference>
<dbReference type="GO" id="GO:0051015">
    <property type="term" value="F:actin filament binding"/>
    <property type="evidence" value="ECO:0007669"/>
    <property type="project" value="TreeGrafter"/>
</dbReference>
<evidence type="ECO:0000259" key="2">
    <source>
        <dbReference type="SMART" id="SM01007"/>
    </source>
</evidence>
<evidence type="ECO:0000313" key="4">
    <source>
        <dbReference type="Proteomes" id="UP000637002"/>
    </source>
</evidence>
<name>A0A916XBB3_9HYPH</name>
<dbReference type="Proteomes" id="UP000637002">
    <property type="component" value="Unassembled WGS sequence"/>
</dbReference>
<dbReference type="GO" id="GO:0005856">
    <property type="term" value="C:cytoskeleton"/>
    <property type="evidence" value="ECO:0007669"/>
    <property type="project" value="TreeGrafter"/>
</dbReference>
<feature type="domain" description="Class II aldolase/adducin N-terminal" evidence="2">
    <location>
        <begin position="32"/>
        <end position="212"/>
    </location>
</feature>
<comment type="caution">
    <text evidence="3">The sequence shown here is derived from an EMBL/GenBank/DDBJ whole genome shotgun (WGS) entry which is preliminary data.</text>
</comment>
<dbReference type="Pfam" id="PF00596">
    <property type="entry name" value="Aldolase_II"/>
    <property type="match status" value="1"/>
</dbReference>
<dbReference type="InterPro" id="IPR001303">
    <property type="entry name" value="Aldolase_II/adducin_N"/>
</dbReference>
<dbReference type="Gene3D" id="3.40.225.10">
    <property type="entry name" value="Class II aldolase/adducin N-terminal domain"/>
    <property type="match status" value="1"/>
</dbReference>